<feature type="signal peptide" evidence="2">
    <location>
        <begin position="1"/>
        <end position="21"/>
    </location>
</feature>
<evidence type="ECO:0000313" key="4">
    <source>
        <dbReference type="Proteomes" id="UP001431449"/>
    </source>
</evidence>
<organism evidence="3 4">
    <name type="scientific">Pseudomarimonas salicorniae</name>
    <dbReference type="NCBI Taxonomy" id="2933270"/>
    <lineage>
        <taxon>Bacteria</taxon>
        <taxon>Pseudomonadati</taxon>
        <taxon>Pseudomonadota</taxon>
        <taxon>Gammaproteobacteria</taxon>
        <taxon>Lysobacterales</taxon>
        <taxon>Lysobacteraceae</taxon>
        <taxon>Pseudomarimonas</taxon>
    </lineage>
</organism>
<feature type="region of interest" description="Disordered" evidence="1">
    <location>
        <begin position="52"/>
        <end position="71"/>
    </location>
</feature>
<comment type="caution">
    <text evidence="3">The sequence shown here is derived from an EMBL/GenBank/DDBJ whole genome shotgun (WGS) entry which is preliminary data.</text>
</comment>
<keyword evidence="4" id="KW-1185">Reference proteome</keyword>
<gene>
    <name evidence="3" type="ORF">M0G41_05720</name>
</gene>
<name>A0ABT0GF40_9GAMM</name>
<dbReference type="Proteomes" id="UP001431449">
    <property type="component" value="Unassembled WGS sequence"/>
</dbReference>
<sequence>MSRLLLAAGALLMFSAAPDLRADVLLIERVEARPDVQLPRRGALMNQVEAQFGAPERKHAPVGGDRPQHPPITRWDYPQFSVYFEHNHVVNAVVHRALPTEKGPKPVSQEP</sequence>
<accession>A0ABT0GF40</accession>
<evidence type="ECO:0008006" key="5">
    <source>
        <dbReference type="Google" id="ProtNLM"/>
    </source>
</evidence>
<dbReference type="RefSeq" id="WP_248206312.1">
    <property type="nucleotide sequence ID" value="NZ_JALNMH010000003.1"/>
</dbReference>
<evidence type="ECO:0000256" key="2">
    <source>
        <dbReference type="SAM" id="SignalP"/>
    </source>
</evidence>
<reference evidence="3" key="1">
    <citation type="submission" date="2022-04" db="EMBL/GenBank/DDBJ databases">
        <title>Lysobacter sp. CAU 1642 isolated from sea sand.</title>
        <authorList>
            <person name="Kim W."/>
        </authorList>
    </citation>
    <scope>NUCLEOTIDE SEQUENCE</scope>
    <source>
        <strain evidence="3">CAU 1642</strain>
    </source>
</reference>
<protein>
    <recommendedName>
        <fullName evidence="5">Phosphodiesterase</fullName>
    </recommendedName>
</protein>
<evidence type="ECO:0000313" key="3">
    <source>
        <dbReference type="EMBL" id="MCK7593166.1"/>
    </source>
</evidence>
<dbReference type="EMBL" id="JALNMH010000003">
    <property type="protein sequence ID" value="MCK7593166.1"/>
    <property type="molecule type" value="Genomic_DNA"/>
</dbReference>
<evidence type="ECO:0000256" key="1">
    <source>
        <dbReference type="SAM" id="MobiDB-lite"/>
    </source>
</evidence>
<feature type="chain" id="PRO_5046702260" description="Phosphodiesterase" evidence="2">
    <location>
        <begin position="22"/>
        <end position="111"/>
    </location>
</feature>
<proteinExistence type="predicted"/>
<keyword evidence="2" id="KW-0732">Signal</keyword>